<dbReference type="EMBL" id="JGZD01000009">
    <property type="protein sequence ID" value="KFI72205.1"/>
    <property type="molecule type" value="Genomic_DNA"/>
</dbReference>
<sequence length="400" mass="42227">MSSMTTTFADLTTIGVGGPISSFIEPADDDELIDSIRRADGGRIPLAVIGGGSNILVADEPFDGVVLRDARRGVSIVDGGSTGSGGNRVRIKAQAGCVWDDLVDATVSRGWHGIEGLSGIPGTVGASVVQNIGAYGQEVATSVRSVRVWDRAALVVRDIEASRMGFGYRTSMLKHSMYQAPGVPDRRFFPTPRFVVLAVEFELFRTGYATVGYGQLAKALGVEVGAEMEPARVRTAVLSIRGAKGMLEDARRYNLAAMRGMRAQSGLAAALSHQKGLDEESLADRHSCGSFFVNPVLPLRRGATLPPEAPRFEAVLPDGSPGVKTSAAWLIEHSGFARGFRVTPQARASLSTRHTLALTNRGGATAEDVAVLARTVAAGVLSTFKVDLMPEPVIVGVDVP</sequence>
<dbReference type="InterPro" id="IPR036318">
    <property type="entry name" value="FAD-bd_PCMH-like_sf"/>
</dbReference>
<evidence type="ECO:0000256" key="9">
    <source>
        <dbReference type="ARBA" id="ARBA00022827"/>
    </source>
</evidence>
<dbReference type="GO" id="GO:0008762">
    <property type="term" value="F:UDP-N-acetylmuramate dehydrogenase activity"/>
    <property type="evidence" value="ECO:0007669"/>
    <property type="project" value="UniProtKB-UniRule"/>
</dbReference>
<dbReference type="Gene3D" id="3.90.78.10">
    <property type="entry name" value="UDP-N-acetylenolpyruvoylglucosamine reductase, C-terminal domain"/>
    <property type="match status" value="1"/>
</dbReference>
<keyword evidence="10 17" id="KW-0521">NADP</keyword>
<dbReference type="HAMAP" id="MF_00037">
    <property type="entry name" value="MurB"/>
    <property type="match status" value="1"/>
</dbReference>
<evidence type="ECO:0000256" key="1">
    <source>
        <dbReference type="ARBA" id="ARBA00001974"/>
    </source>
</evidence>
<organism evidence="19 20">
    <name type="scientific">Bifidobacterium minimum</name>
    <dbReference type="NCBI Taxonomy" id="1693"/>
    <lineage>
        <taxon>Bacteria</taxon>
        <taxon>Bacillati</taxon>
        <taxon>Actinomycetota</taxon>
        <taxon>Actinomycetes</taxon>
        <taxon>Bifidobacteriales</taxon>
        <taxon>Bifidobacteriaceae</taxon>
        <taxon>Bifidobacterium</taxon>
    </lineage>
</organism>
<dbReference type="InterPro" id="IPR006094">
    <property type="entry name" value="Oxid_FAD_bind_N"/>
</dbReference>
<dbReference type="Pfam" id="PF02873">
    <property type="entry name" value="MurB_C"/>
    <property type="match status" value="1"/>
</dbReference>
<feature type="active site" evidence="17">
    <location>
        <position position="169"/>
    </location>
</feature>
<evidence type="ECO:0000256" key="5">
    <source>
        <dbReference type="ARBA" id="ARBA00010485"/>
    </source>
</evidence>
<keyword evidence="15 17" id="KW-0961">Cell wall biogenesis/degradation</keyword>
<evidence type="ECO:0000256" key="16">
    <source>
        <dbReference type="ARBA" id="ARBA00048914"/>
    </source>
</evidence>
<dbReference type="Proteomes" id="UP000029014">
    <property type="component" value="Unassembled WGS sequence"/>
</dbReference>
<dbReference type="AlphaFoldDB" id="A0A087BMF5"/>
<dbReference type="PANTHER" id="PTHR21071">
    <property type="entry name" value="UDP-N-ACETYLENOLPYRUVOYLGLUCOSAMINE REDUCTASE"/>
    <property type="match status" value="1"/>
</dbReference>
<evidence type="ECO:0000256" key="10">
    <source>
        <dbReference type="ARBA" id="ARBA00022857"/>
    </source>
</evidence>
<evidence type="ECO:0000256" key="11">
    <source>
        <dbReference type="ARBA" id="ARBA00022960"/>
    </source>
</evidence>
<comment type="function">
    <text evidence="2 17">Cell wall formation.</text>
</comment>
<dbReference type="SUPFAM" id="SSF56176">
    <property type="entry name" value="FAD-binding/transporter-associated domain-like"/>
    <property type="match status" value="1"/>
</dbReference>
<dbReference type="GO" id="GO:0008360">
    <property type="term" value="P:regulation of cell shape"/>
    <property type="evidence" value="ECO:0007669"/>
    <property type="project" value="UniProtKB-KW"/>
</dbReference>
<dbReference type="SUPFAM" id="SSF56194">
    <property type="entry name" value="Uridine diphospho-N-Acetylenolpyruvylglucosamine reductase, MurB, C-terminal domain"/>
    <property type="match status" value="1"/>
</dbReference>
<evidence type="ECO:0000259" key="18">
    <source>
        <dbReference type="PROSITE" id="PS51387"/>
    </source>
</evidence>
<dbReference type="GO" id="GO:0051301">
    <property type="term" value="P:cell division"/>
    <property type="evidence" value="ECO:0007669"/>
    <property type="project" value="UniProtKB-KW"/>
</dbReference>
<dbReference type="STRING" id="1693.BMIN_0095"/>
<keyword evidence="6 17" id="KW-0963">Cytoplasm</keyword>
<dbReference type="InterPro" id="IPR036635">
    <property type="entry name" value="MurB_C_sf"/>
</dbReference>
<evidence type="ECO:0000256" key="12">
    <source>
        <dbReference type="ARBA" id="ARBA00022984"/>
    </source>
</evidence>
<name>A0A087BMF5_9BIFI</name>
<reference evidence="19 20" key="1">
    <citation type="submission" date="2014-03" db="EMBL/GenBank/DDBJ databases">
        <title>Genomics of Bifidobacteria.</title>
        <authorList>
            <person name="Ventura M."/>
            <person name="Milani C."/>
            <person name="Lugli G.A."/>
        </authorList>
    </citation>
    <scope>NUCLEOTIDE SEQUENCE [LARGE SCALE GENOMIC DNA]</scope>
    <source>
        <strain evidence="19 20">LMG 11592</strain>
    </source>
</reference>
<evidence type="ECO:0000313" key="19">
    <source>
        <dbReference type="EMBL" id="KFI72205.1"/>
    </source>
</evidence>
<comment type="catalytic activity">
    <reaction evidence="16 17">
        <text>UDP-N-acetyl-alpha-D-muramate + NADP(+) = UDP-N-acetyl-3-O-(1-carboxyvinyl)-alpha-D-glucosamine + NADPH + H(+)</text>
        <dbReference type="Rhea" id="RHEA:12248"/>
        <dbReference type="ChEBI" id="CHEBI:15378"/>
        <dbReference type="ChEBI" id="CHEBI:57783"/>
        <dbReference type="ChEBI" id="CHEBI:58349"/>
        <dbReference type="ChEBI" id="CHEBI:68483"/>
        <dbReference type="ChEBI" id="CHEBI:70757"/>
        <dbReference type="EC" id="1.3.1.98"/>
    </reaction>
</comment>
<keyword evidence="12 17" id="KW-0573">Peptidoglycan synthesis</keyword>
<dbReference type="PROSITE" id="PS51387">
    <property type="entry name" value="FAD_PCMH"/>
    <property type="match status" value="1"/>
</dbReference>
<evidence type="ECO:0000313" key="20">
    <source>
        <dbReference type="Proteomes" id="UP000029014"/>
    </source>
</evidence>
<evidence type="ECO:0000256" key="15">
    <source>
        <dbReference type="ARBA" id="ARBA00023316"/>
    </source>
</evidence>
<dbReference type="GO" id="GO:0005829">
    <property type="term" value="C:cytosol"/>
    <property type="evidence" value="ECO:0007669"/>
    <property type="project" value="TreeGrafter"/>
</dbReference>
<dbReference type="RefSeq" id="WP_022860853.1">
    <property type="nucleotide sequence ID" value="NZ_JGZD01000009.1"/>
</dbReference>
<keyword evidence="20" id="KW-1185">Reference proteome</keyword>
<evidence type="ECO:0000256" key="14">
    <source>
        <dbReference type="ARBA" id="ARBA00023306"/>
    </source>
</evidence>
<comment type="pathway">
    <text evidence="4 17">Cell wall biogenesis; peptidoglycan biosynthesis.</text>
</comment>
<dbReference type="EC" id="1.3.1.98" evidence="17"/>
<keyword evidence="7 17" id="KW-0132">Cell division</keyword>
<comment type="similarity">
    <text evidence="5 17">Belongs to the MurB family.</text>
</comment>
<evidence type="ECO:0000256" key="3">
    <source>
        <dbReference type="ARBA" id="ARBA00004496"/>
    </source>
</evidence>
<evidence type="ECO:0000256" key="6">
    <source>
        <dbReference type="ARBA" id="ARBA00022490"/>
    </source>
</evidence>
<dbReference type="eggNOG" id="COG0812">
    <property type="taxonomic scope" value="Bacteria"/>
</dbReference>
<keyword evidence="14 17" id="KW-0131">Cell cycle</keyword>
<dbReference type="InterPro" id="IPR016169">
    <property type="entry name" value="FAD-bd_PCMH_sub2"/>
</dbReference>
<dbReference type="GO" id="GO:0009252">
    <property type="term" value="P:peptidoglycan biosynthetic process"/>
    <property type="evidence" value="ECO:0007669"/>
    <property type="project" value="UniProtKB-UniRule"/>
</dbReference>
<dbReference type="Gene3D" id="3.30.465.10">
    <property type="match status" value="1"/>
</dbReference>
<comment type="cofactor">
    <cofactor evidence="1 17">
        <name>FAD</name>
        <dbReference type="ChEBI" id="CHEBI:57692"/>
    </cofactor>
</comment>
<dbReference type="Gene3D" id="3.30.43.10">
    <property type="entry name" value="Uridine Diphospho-n-acetylenolpyruvylglucosamine Reductase, domain 2"/>
    <property type="match status" value="1"/>
</dbReference>
<dbReference type="InterPro" id="IPR016167">
    <property type="entry name" value="FAD-bd_PCMH_sub1"/>
</dbReference>
<evidence type="ECO:0000256" key="7">
    <source>
        <dbReference type="ARBA" id="ARBA00022618"/>
    </source>
</evidence>
<dbReference type="InterPro" id="IPR016166">
    <property type="entry name" value="FAD-bd_PCMH"/>
</dbReference>
<feature type="domain" description="FAD-binding PCMH-type" evidence="18">
    <location>
        <begin position="16"/>
        <end position="206"/>
    </location>
</feature>
<dbReference type="GO" id="GO:0071555">
    <property type="term" value="P:cell wall organization"/>
    <property type="evidence" value="ECO:0007669"/>
    <property type="project" value="UniProtKB-KW"/>
</dbReference>
<dbReference type="UniPathway" id="UPA00219"/>
<evidence type="ECO:0000256" key="4">
    <source>
        <dbReference type="ARBA" id="ARBA00004752"/>
    </source>
</evidence>
<dbReference type="InterPro" id="IPR003170">
    <property type="entry name" value="MurB"/>
</dbReference>
<feature type="active site" description="Proton donor" evidence="17">
    <location>
        <position position="290"/>
    </location>
</feature>
<evidence type="ECO:0000256" key="17">
    <source>
        <dbReference type="HAMAP-Rule" id="MF_00037"/>
    </source>
</evidence>
<dbReference type="GO" id="GO:0071949">
    <property type="term" value="F:FAD binding"/>
    <property type="evidence" value="ECO:0007669"/>
    <property type="project" value="InterPro"/>
</dbReference>
<dbReference type="Pfam" id="PF01565">
    <property type="entry name" value="FAD_binding_4"/>
    <property type="match status" value="1"/>
</dbReference>
<comment type="caution">
    <text evidence="19">The sequence shown here is derived from an EMBL/GenBank/DDBJ whole genome shotgun (WGS) entry which is preliminary data.</text>
</comment>
<accession>A0A087BMF5</accession>
<comment type="subcellular location">
    <subcellularLocation>
        <location evidence="3 17">Cytoplasm</location>
    </subcellularLocation>
</comment>
<keyword evidence="11 17" id="KW-0133">Cell shape</keyword>
<dbReference type="InterPro" id="IPR011601">
    <property type="entry name" value="MurB_C"/>
</dbReference>
<evidence type="ECO:0000256" key="2">
    <source>
        <dbReference type="ARBA" id="ARBA00003921"/>
    </source>
</evidence>
<evidence type="ECO:0000256" key="8">
    <source>
        <dbReference type="ARBA" id="ARBA00022630"/>
    </source>
</evidence>
<protein>
    <recommendedName>
        <fullName evidence="17">UDP-N-acetylenolpyruvoylglucosamine reductase</fullName>
        <ecNumber evidence="17">1.3.1.98</ecNumber>
    </recommendedName>
    <alternativeName>
        <fullName evidence="17">UDP-N-acetylmuramate dehydrogenase</fullName>
    </alternativeName>
</protein>
<evidence type="ECO:0000256" key="13">
    <source>
        <dbReference type="ARBA" id="ARBA00023002"/>
    </source>
</evidence>
<keyword evidence="8 17" id="KW-0285">Flavoprotein</keyword>
<keyword evidence="9 17" id="KW-0274">FAD</keyword>
<gene>
    <name evidence="17" type="primary">murB</name>
    <name evidence="19" type="ORF">BMIN_0095</name>
</gene>
<feature type="active site" evidence="17">
    <location>
        <position position="391"/>
    </location>
</feature>
<dbReference type="PANTHER" id="PTHR21071:SF4">
    <property type="entry name" value="UDP-N-ACETYLENOLPYRUVOYLGLUCOSAMINE REDUCTASE"/>
    <property type="match status" value="1"/>
</dbReference>
<proteinExistence type="inferred from homology"/>
<keyword evidence="13 17" id="KW-0560">Oxidoreductase</keyword>